<dbReference type="PANTHER" id="PTHR20922:SF13">
    <property type="entry name" value="DNL-TYPE ZINC FINGER PROTEIN"/>
    <property type="match status" value="1"/>
</dbReference>
<dbReference type="InterPro" id="IPR024158">
    <property type="entry name" value="Mt_import_TIM15"/>
</dbReference>
<protein>
    <recommendedName>
        <fullName evidence="6">DNL-type domain-containing protein</fullName>
    </recommendedName>
</protein>
<dbReference type="PROSITE" id="PS51501">
    <property type="entry name" value="ZF_DNL"/>
    <property type="match status" value="1"/>
</dbReference>
<feature type="region of interest" description="Disordered" evidence="5">
    <location>
        <begin position="118"/>
        <end position="202"/>
    </location>
</feature>
<keyword evidence="8" id="KW-1185">Reference proteome</keyword>
<dbReference type="GO" id="GO:0008270">
    <property type="term" value="F:zinc ion binding"/>
    <property type="evidence" value="ECO:0007669"/>
    <property type="project" value="UniProtKB-KW"/>
</dbReference>
<keyword evidence="1" id="KW-0479">Metal-binding</keyword>
<evidence type="ECO:0000313" key="8">
    <source>
        <dbReference type="Proteomes" id="UP000013827"/>
    </source>
</evidence>
<evidence type="ECO:0000256" key="2">
    <source>
        <dbReference type="ARBA" id="ARBA00022771"/>
    </source>
</evidence>
<dbReference type="KEGG" id="ehx:EMIHUDRAFT_223045"/>
<evidence type="ECO:0000256" key="4">
    <source>
        <dbReference type="PROSITE-ProRule" id="PRU00834"/>
    </source>
</evidence>
<dbReference type="GO" id="GO:0030150">
    <property type="term" value="P:protein import into mitochondrial matrix"/>
    <property type="evidence" value="ECO:0007669"/>
    <property type="project" value="TreeGrafter"/>
</dbReference>
<dbReference type="AlphaFoldDB" id="A0A0D3KWN7"/>
<dbReference type="PaxDb" id="2903-EOD40172"/>
<evidence type="ECO:0000313" key="7">
    <source>
        <dbReference type="EnsemblProtists" id="EOD40172"/>
    </source>
</evidence>
<evidence type="ECO:0000259" key="6">
    <source>
        <dbReference type="PROSITE" id="PS51501"/>
    </source>
</evidence>
<sequence>MLLFFLAQGCAFALRPLLPAPAAAPRAHAAVLLARGFGESPPAPPSRPQKKPKAKTDRFELQFTCNKCDTRNTHQISRLAYGEGTVIVTCPGCGVNHLVADNLNWIEDDFRNLKEAMQQRGKPVSDLRVETASDAQRAAAEAAPPAPAPEREAERSVAPLDGISEDQAQRIRDAVRASKQRRAADKARARAEASEAPSESGG</sequence>
<reference evidence="8" key="1">
    <citation type="journal article" date="2013" name="Nature">
        <title>Pan genome of the phytoplankton Emiliania underpins its global distribution.</title>
        <authorList>
            <person name="Read B.A."/>
            <person name="Kegel J."/>
            <person name="Klute M.J."/>
            <person name="Kuo A."/>
            <person name="Lefebvre S.C."/>
            <person name="Maumus F."/>
            <person name="Mayer C."/>
            <person name="Miller J."/>
            <person name="Monier A."/>
            <person name="Salamov A."/>
            <person name="Young J."/>
            <person name="Aguilar M."/>
            <person name="Claverie J.M."/>
            <person name="Frickenhaus S."/>
            <person name="Gonzalez K."/>
            <person name="Herman E.K."/>
            <person name="Lin Y.C."/>
            <person name="Napier J."/>
            <person name="Ogata H."/>
            <person name="Sarno A.F."/>
            <person name="Shmutz J."/>
            <person name="Schroeder D."/>
            <person name="de Vargas C."/>
            <person name="Verret F."/>
            <person name="von Dassow P."/>
            <person name="Valentin K."/>
            <person name="Van de Peer Y."/>
            <person name="Wheeler G."/>
            <person name="Dacks J.B."/>
            <person name="Delwiche C.F."/>
            <person name="Dyhrman S.T."/>
            <person name="Glockner G."/>
            <person name="John U."/>
            <person name="Richards T."/>
            <person name="Worden A.Z."/>
            <person name="Zhang X."/>
            <person name="Grigoriev I.V."/>
            <person name="Allen A.E."/>
            <person name="Bidle K."/>
            <person name="Borodovsky M."/>
            <person name="Bowler C."/>
            <person name="Brownlee C."/>
            <person name="Cock J.M."/>
            <person name="Elias M."/>
            <person name="Gladyshev V.N."/>
            <person name="Groth M."/>
            <person name="Guda C."/>
            <person name="Hadaegh A."/>
            <person name="Iglesias-Rodriguez M.D."/>
            <person name="Jenkins J."/>
            <person name="Jones B.M."/>
            <person name="Lawson T."/>
            <person name="Leese F."/>
            <person name="Lindquist E."/>
            <person name="Lobanov A."/>
            <person name="Lomsadze A."/>
            <person name="Malik S.B."/>
            <person name="Marsh M.E."/>
            <person name="Mackinder L."/>
            <person name="Mock T."/>
            <person name="Mueller-Roeber B."/>
            <person name="Pagarete A."/>
            <person name="Parker M."/>
            <person name="Probert I."/>
            <person name="Quesneville H."/>
            <person name="Raines C."/>
            <person name="Rensing S.A."/>
            <person name="Riano-Pachon D.M."/>
            <person name="Richier S."/>
            <person name="Rokitta S."/>
            <person name="Shiraiwa Y."/>
            <person name="Soanes D.M."/>
            <person name="van der Giezen M."/>
            <person name="Wahlund T.M."/>
            <person name="Williams B."/>
            <person name="Wilson W."/>
            <person name="Wolfe G."/>
            <person name="Wurch L.L."/>
        </authorList>
    </citation>
    <scope>NUCLEOTIDE SEQUENCE</scope>
</reference>
<evidence type="ECO:0000256" key="3">
    <source>
        <dbReference type="ARBA" id="ARBA00022833"/>
    </source>
</evidence>
<feature type="domain" description="DNL-type" evidence="6">
    <location>
        <begin position="54"/>
        <end position="149"/>
    </location>
</feature>
<reference evidence="7" key="2">
    <citation type="submission" date="2024-10" db="UniProtKB">
        <authorList>
            <consortium name="EnsemblProtists"/>
        </authorList>
    </citation>
    <scope>IDENTIFICATION</scope>
</reference>
<dbReference type="eggNOG" id="KOG3277">
    <property type="taxonomic scope" value="Eukaryota"/>
</dbReference>
<dbReference type="RefSeq" id="XP_005792601.1">
    <property type="nucleotide sequence ID" value="XM_005792544.1"/>
</dbReference>
<keyword evidence="3" id="KW-0862">Zinc</keyword>
<dbReference type="GeneID" id="17285443"/>
<dbReference type="GO" id="GO:0051087">
    <property type="term" value="F:protein-folding chaperone binding"/>
    <property type="evidence" value="ECO:0007669"/>
    <property type="project" value="TreeGrafter"/>
</dbReference>
<dbReference type="GO" id="GO:0006457">
    <property type="term" value="P:protein folding"/>
    <property type="evidence" value="ECO:0007669"/>
    <property type="project" value="TreeGrafter"/>
</dbReference>
<feature type="compositionally biased region" description="Basic and acidic residues" evidence="5">
    <location>
        <begin position="167"/>
        <end position="193"/>
    </location>
</feature>
<proteinExistence type="predicted"/>
<name>A0A0D3KWN7_EMIH1</name>
<dbReference type="EnsemblProtists" id="EOD40172">
    <property type="protein sequence ID" value="EOD40172"/>
    <property type="gene ID" value="EMIHUDRAFT_223045"/>
</dbReference>
<evidence type="ECO:0000256" key="1">
    <source>
        <dbReference type="ARBA" id="ARBA00022723"/>
    </source>
</evidence>
<dbReference type="Proteomes" id="UP000013827">
    <property type="component" value="Unassembled WGS sequence"/>
</dbReference>
<organism evidence="7 8">
    <name type="scientific">Emiliania huxleyi (strain CCMP1516)</name>
    <dbReference type="NCBI Taxonomy" id="280463"/>
    <lineage>
        <taxon>Eukaryota</taxon>
        <taxon>Haptista</taxon>
        <taxon>Haptophyta</taxon>
        <taxon>Prymnesiophyceae</taxon>
        <taxon>Isochrysidales</taxon>
        <taxon>Noelaerhabdaceae</taxon>
        <taxon>Emiliania</taxon>
    </lineage>
</organism>
<keyword evidence="2 4" id="KW-0863">Zinc-finger</keyword>
<dbReference type="Pfam" id="PF05180">
    <property type="entry name" value="zf-DNL"/>
    <property type="match status" value="1"/>
</dbReference>
<accession>A0A0D3KWN7</accession>
<dbReference type="PANTHER" id="PTHR20922">
    <property type="entry name" value="DNL-TYPE ZINC FINGER PROTEIN"/>
    <property type="match status" value="1"/>
</dbReference>
<dbReference type="GO" id="GO:0050821">
    <property type="term" value="P:protein stabilization"/>
    <property type="evidence" value="ECO:0007669"/>
    <property type="project" value="TreeGrafter"/>
</dbReference>
<dbReference type="HOGENOM" id="CLU_1356862_0_0_1"/>
<dbReference type="InterPro" id="IPR007853">
    <property type="entry name" value="Znf_DNL-typ"/>
</dbReference>
<dbReference type="GO" id="GO:0005739">
    <property type="term" value="C:mitochondrion"/>
    <property type="evidence" value="ECO:0007669"/>
    <property type="project" value="TreeGrafter"/>
</dbReference>
<evidence type="ECO:0000256" key="5">
    <source>
        <dbReference type="SAM" id="MobiDB-lite"/>
    </source>
</evidence>